<reference evidence="1" key="1">
    <citation type="submission" date="2018-02" db="EMBL/GenBank/DDBJ databases">
        <title>Rhizophora mucronata_Transcriptome.</title>
        <authorList>
            <person name="Meera S.P."/>
            <person name="Sreeshan A."/>
            <person name="Augustine A."/>
        </authorList>
    </citation>
    <scope>NUCLEOTIDE SEQUENCE</scope>
    <source>
        <tissue evidence="1">Leaf</tissue>
    </source>
</reference>
<proteinExistence type="predicted"/>
<dbReference type="AlphaFoldDB" id="A0A2P2M9D8"/>
<protein>
    <submittedName>
        <fullName evidence="1">Uncharacterized protein</fullName>
    </submittedName>
</protein>
<dbReference type="EMBL" id="GGEC01046341">
    <property type="protein sequence ID" value="MBX26825.1"/>
    <property type="molecule type" value="Transcribed_RNA"/>
</dbReference>
<sequence length="88" mass="10908">MLFSCIRHGQLRQKWLKLIKLRKKNSLNRENFLEVLQHTRLLGFWTIQMMRVQPVTVKQVMVWYWMRQKLFLAKRVPRAQILMMIRLL</sequence>
<organism evidence="1">
    <name type="scientific">Rhizophora mucronata</name>
    <name type="common">Asiatic mangrove</name>
    <dbReference type="NCBI Taxonomy" id="61149"/>
    <lineage>
        <taxon>Eukaryota</taxon>
        <taxon>Viridiplantae</taxon>
        <taxon>Streptophyta</taxon>
        <taxon>Embryophyta</taxon>
        <taxon>Tracheophyta</taxon>
        <taxon>Spermatophyta</taxon>
        <taxon>Magnoliopsida</taxon>
        <taxon>eudicotyledons</taxon>
        <taxon>Gunneridae</taxon>
        <taxon>Pentapetalae</taxon>
        <taxon>rosids</taxon>
        <taxon>fabids</taxon>
        <taxon>Malpighiales</taxon>
        <taxon>Rhizophoraceae</taxon>
        <taxon>Rhizophora</taxon>
    </lineage>
</organism>
<accession>A0A2P2M9D8</accession>
<evidence type="ECO:0000313" key="1">
    <source>
        <dbReference type="EMBL" id="MBX26825.1"/>
    </source>
</evidence>
<name>A0A2P2M9D8_RHIMU</name>